<protein>
    <recommendedName>
        <fullName evidence="2">JmjC domain-containing protein</fullName>
    </recommendedName>
</protein>
<evidence type="ECO:0000259" key="2">
    <source>
        <dbReference type="PROSITE" id="PS51184"/>
    </source>
</evidence>
<keyword evidence="4" id="KW-1185">Reference proteome</keyword>
<dbReference type="PROSITE" id="PS51184">
    <property type="entry name" value="JMJC"/>
    <property type="match status" value="1"/>
</dbReference>
<dbReference type="SUPFAM" id="SSF51197">
    <property type="entry name" value="Clavaminate synthase-like"/>
    <property type="match status" value="1"/>
</dbReference>
<accession>U1HQ29</accession>
<sequence length="334" mass="37644">MQCWTRRPPLVHWKRRAFSDSGRRYRNGQTHVAPSKALCSVRYIAHSSRHGSFQTVPTLASWDRDTFQQRAFNPKLPALLPQDESKQPPASQSWLETDHKRPSLRTLNFDYLTKYGDTSVPLELTQTESSGRQTFERFHAPLKLFLEWMQQNQATTTANPSTPSPSPRLYLAQCQISDLPQPLQADLPTPEVVLKAGKGDIYDANIWIGLPPTDTPLHRDPNPNFFLQLAGTKTVRLFPPEVGSEIFGSVQAKLGRNRSAVFRSEEMMQGEEREMLANQVWGDGDSSQLAPGLQVGGYEATVEQGKALFIPLGWWHSIRSAGTGTTASVNWWFR</sequence>
<dbReference type="OrthoDB" id="263283at2759"/>
<evidence type="ECO:0000256" key="1">
    <source>
        <dbReference type="SAM" id="MobiDB-lite"/>
    </source>
</evidence>
<dbReference type="PANTHER" id="PTHR12461">
    <property type="entry name" value="HYPOXIA-INDUCIBLE FACTOR 1 ALPHA INHIBITOR-RELATED"/>
    <property type="match status" value="1"/>
</dbReference>
<feature type="domain" description="JmjC" evidence="2">
    <location>
        <begin position="160"/>
        <end position="334"/>
    </location>
</feature>
<dbReference type="Pfam" id="PF13621">
    <property type="entry name" value="Cupin_8"/>
    <property type="match status" value="1"/>
</dbReference>
<organism evidence="3 4">
    <name type="scientific">Endocarpon pusillum (strain Z07020 / HMAS-L-300199)</name>
    <name type="common">Lichen-forming fungus</name>
    <dbReference type="NCBI Taxonomy" id="1263415"/>
    <lineage>
        <taxon>Eukaryota</taxon>
        <taxon>Fungi</taxon>
        <taxon>Dikarya</taxon>
        <taxon>Ascomycota</taxon>
        <taxon>Pezizomycotina</taxon>
        <taxon>Eurotiomycetes</taxon>
        <taxon>Chaetothyriomycetidae</taxon>
        <taxon>Verrucariales</taxon>
        <taxon>Verrucariaceae</taxon>
        <taxon>Endocarpon</taxon>
    </lineage>
</organism>
<gene>
    <name evidence="3" type="ORF">EPUS_05983</name>
</gene>
<dbReference type="EMBL" id="KE721233">
    <property type="protein sequence ID" value="ERF71154.1"/>
    <property type="molecule type" value="Genomic_DNA"/>
</dbReference>
<dbReference type="GeneID" id="19240930"/>
<dbReference type="RefSeq" id="XP_007803170.1">
    <property type="nucleotide sequence ID" value="XM_007804979.1"/>
</dbReference>
<dbReference type="InterPro" id="IPR003347">
    <property type="entry name" value="JmjC_dom"/>
</dbReference>
<dbReference type="PANTHER" id="PTHR12461:SF105">
    <property type="entry name" value="HYPOXIA-INDUCIBLE FACTOR 1-ALPHA INHIBITOR"/>
    <property type="match status" value="1"/>
</dbReference>
<feature type="region of interest" description="Disordered" evidence="1">
    <location>
        <begin position="76"/>
        <end position="99"/>
    </location>
</feature>
<dbReference type="AlphaFoldDB" id="U1HQ29"/>
<dbReference type="Gene3D" id="2.60.120.650">
    <property type="entry name" value="Cupin"/>
    <property type="match status" value="1"/>
</dbReference>
<evidence type="ECO:0000313" key="4">
    <source>
        <dbReference type="Proteomes" id="UP000019373"/>
    </source>
</evidence>
<dbReference type="eggNOG" id="KOG2132">
    <property type="taxonomic scope" value="Eukaryota"/>
</dbReference>
<name>U1HQ29_ENDPU</name>
<proteinExistence type="predicted"/>
<dbReference type="HOGENOM" id="CLU_054409_0_0_1"/>
<reference evidence="4" key="1">
    <citation type="journal article" date="2014" name="BMC Genomics">
        <title>Genome characteristics reveal the impact of lichenization on lichen-forming fungus Endocarpon pusillum Hedwig (Verrucariales, Ascomycota).</title>
        <authorList>
            <person name="Wang Y.-Y."/>
            <person name="Liu B."/>
            <person name="Zhang X.-Y."/>
            <person name="Zhou Q.-M."/>
            <person name="Zhang T."/>
            <person name="Li H."/>
            <person name="Yu Y.-F."/>
            <person name="Zhang X.-L."/>
            <person name="Hao X.-Y."/>
            <person name="Wang M."/>
            <person name="Wang L."/>
            <person name="Wei J.-C."/>
        </authorList>
    </citation>
    <scope>NUCLEOTIDE SEQUENCE [LARGE SCALE GENOMIC DNA]</scope>
    <source>
        <strain evidence="4">Z07020 / HMAS-L-300199</strain>
    </source>
</reference>
<evidence type="ECO:0000313" key="3">
    <source>
        <dbReference type="EMBL" id="ERF71154.1"/>
    </source>
</evidence>
<dbReference type="InterPro" id="IPR041667">
    <property type="entry name" value="Cupin_8"/>
</dbReference>
<dbReference type="OMA" id="WIGHPPT"/>
<dbReference type="Proteomes" id="UP000019373">
    <property type="component" value="Unassembled WGS sequence"/>
</dbReference>